<dbReference type="Gene3D" id="3.30.460.10">
    <property type="entry name" value="Beta Polymerase, domain 2"/>
    <property type="match status" value="1"/>
</dbReference>
<name>A0ABN6GAM6_9GAMM</name>
<dbReference type="SUPFAM" id="SSF81301">
    <property type="entry name" value="Nucleotidyltransferase"/>
    <property type="match status" value="1"/>
</dbReference>
<feature type="domain" description="Polymerase beta nucleotidyltransferase" evidence="1">
    <location>
        <begin position="24"/>
        <end position="90"/>
    </location>
</feature>
<proteinExistence type="predicted"/>
<accession>A0ABN6GAM6</accession>
<evidence type="ECO:0000313" key="2">
    <source>
        <dbReference type="EMBL" id="BCU06968.1"/>
    </source>
</evidence>
<protein>
    <recommendedName>
        <fullName evidence="1">Polymerase beta nucleotidyltransferase domain-containing protein</fullName>
    </recommendedName>
</protein>
<dbReference type="InterPro" id="IPR043519">
    <property type="entry name" value="NT_sf"/>
</dbReference>
<keyword evidence="3" id="KW-1185">Reference proteome</keyword>
<reference evidence="2 3" key="1">
    <citation type="submission" date="2021-04" db="EMBL/GenBank/DDBJ databases">
        <title>Complete genome sequencing of Allochromatium tepidum strain NZ.</title>
        <authorList>
            <person name="Tsukatani Y."/>
            <person name="Mori H."/>
        </authorList>
    </citation>
    <scope>NUCLEOTIDE SEQUENCE [LARGE SCALE GENOMIC DNA]</scope>
    <source>
        <strain evidence="2 3">NZ</strain>
    </source>
</reference>
<dbReference type="RefSeq" id="WP_213377920.1">
    <property type="nucleotide sequence ID" value="NZ_AP024563.1"/>
</dbReference>
<sequence length="93" mass="10431">MRLTSNELETIRTSIAGVDPEAEIYLFGSRLDDRARGGDIDLLVLSQRIDLMAKLDILARLHQTLGEQRIDLMIEPDLARPFARIAVDSGVRL</sequence>
<evidence type="ECO:0000313" key="3">
    <source>
        <dbReference type="Proteomes" id="UP000680679"/>
    </source>
</evidence>
<dbReference type="EMBL" id="AP024563">
    <property type="protein sequence ID" value="BCU06968.1"/>
    <property type="molecule type" value="Genomic_DNA"/>
</dbReference>
<dbReference type="Proteomes" id="UP000680679">
    <property type="component" value="Chromosome"/>
</dbReference>
<organism evidence="2 3">
    <name type="scientific">Allochromatium tepidum</name>
    <dbReference type="NCBI Taxonomy" id="553982"/>
    <lineage>
        <taxon>Bacteria</taxon>
        <taxon>Pseudomonadati</taxon>
        <taxon>Pseudomonadota</taxon>
        <taxon>Gammaproteobacteria</taxon>
        <taxon>Chromatiales</taxon>
        <taxon>Chromatiaceae</taxon>
        <taxon>Allochromatium</taxon>
    </lineage>
</organism>
<dbReference type="InterPro" id="IPR041633">
    <property type="entry name" value="Polbeta"/>
</dbReference>
<dbReference type="Pfam" id="PF18765">
    <property type="entry name" value="Polbeta"/>
    <property type="match status" value="1"/>
</dbReference>
<gene>
    <name evidence="2" type="ORF">Atep_16450</name>
</gene>
<evidence type="ECO:0000259" key="1">
    <source>
        <dbReference type="Pfam" id="PF18765"/>
    </source>
</evidence>
<dbReference type="CDD" id="cd05403">
    <property type="entry name" value="NT_KNTase_like"/>
    <property type="match status" value="1"/>
</dbReference>